<dbReference type="InterPro" id="IPR013096">
    <property type="entry name" value="Cupin_2"/>
</dbReference>
<dbReference type="InterPro" id="IPR001387">
    <property type="entry name" value="Cro/C1-type_HTH"/>
</dbReference>
<keyword evidence="1" id="KW-0238">DNA-binding</keyword>
<keyword evidence="4" id="KW-1185">Reference proteome</keyword>
<dbReference type="EMBL" id="CP030850">
    <property type="protein sequence ID" value="AXE18482.1"/>
    <property type="molecule type" value="Genomic_DNA"/>
</dbReference>
<dbReference type="PANTHER" id="PTHR46797">
    <property type="entry name" value="HTH-TYPE TRANSCRIPTIONAL REGULATOR"/>
    <property type="match status" value="1"/>
</dbReference>
<dbReference type="SUPFAM" id="SSF51182">
    <property type="entry name" value="RmlC-like cupins"/>
    <property type="match status" value="1"/>
</dbReference>
<proteinExistence type="predicted"/>
<dbReference type="Pfam" id="PF01381">
    <property type="entry name" value="HTH_3"/>
    <property type="match status" value="1"/>
</dbReference>
<dbReference type="Gene3D" id="2.60.120.10">
    <property type="entry name" value="Jelly Rolls"/>
    <property type="match status" value="1"/>
</dbReference>
<dbReference type="KEGG" id="run:DR864_12310"/>
<dbReference type="GO" id="GO:0003700">
    <property type="term" value="F:DNA-binding transcription factor activity"/>
    <property type="evidence" value="ECO:0007669"/>
    <property type="project" value="TreeGrafter"/>
</dbReference>
<protein>
    <submittedName>
        <fullName evidence="3">XRE family transcriptional regulator</fullName>
    </submittedName>
</protein>
<accession>A0A344TIL1</accession>
<evidence type="ECO:0000313" key="3">
    <source>
        <dbReference type="EMBL" id="AXE18482.1"/>
    </source>
</evidence>
<dbReference type="SUPFAM" id="SSF47413">
    <property type="entry name" value="lambda repressor-like DNA-binding domains"/>
    <property type="match status" value="1"/>
</dbReference>
<dbReference type="CDD" id="cd02209">
    <property type="entry name" value="cupin_XRE_C"/>
    <property type="match status" value="1"/>
</dbReference>
<dbReference type="AlphaFoldDB" id="A0A344TIL1"/>
<dbReference type="PROSITE" id="PS50943">
    <property type="entry name" value="HTH_CROC1"/>
    <property type="match status" value="1"/>
</dbReference>
<dbReference type="Pfam" id="PF07883">
    <property type="entry name" value="Cupin_2"/>
    <property type="match status" value="1"/>
</dbReference>
<name>A0A344TIL1_9BACT</name>
<reference evidence="3 4" key="1">
    <citation type="submission" date="2018-07" db="EMBL/GenBank/DDBJ databases">
        <title>Genome sequencing of Runella.</title>
        <authorList>
            <person name="Baek M.-G."/>
            <person name="Yi H."/>
        </authorList>
    </citation>
    <scope>NUCLEOTIDE SEQUENCE [LARGE SCALE GENOMIC DNA]</scope>
    <source>
        <strain evidence="3 4">HYN0085</strain>
    </source>
</reference>
<dbReference type="InterPro" id="IPR010982">
    <property type="entry name" value="Lambda_DNA-bd_dom_sf"/>
</dbReference>
<dbReference type="Proteomes" id="UP000251993">
    <property type="component" value="Chromosome"/>
</dbReference>
<dbReference type="Gene3D" id="1.10.260.40">
    <property type="entry name" value="lambda repressor-like DNA-binding domains"/>
    <property type="match status" value="1"/>
</dbReference>
<evidence type="ECO:0000256" key="1">
    <source>
        <dbReference type="ARBA" id="ARBA00023125"/>
    </source>
</evidence>
<dbReference type="InterPro" id="IPR050807">
    <property type="entry name" value="TransReg_Diox_bact_type"/>
</dbReference>
<evidence type="ECO:0000259" key="2">
    <source>
        <dbReference type="PROSITE" id="PS50943"/>
    </source>
</evidence>
<dbReference type="RefSeq" id="WP_114067265.1">
    <property type="nucleotide sequence ID" value="NZ_CP030850.1"/>
</dbReference>
<evidence type="ECO:0000313" key="4">
    <source>
        <dbReference type="Proteomes" id="UP000251993"/>
    </source>
</evidence>
<dbReference type="CDD" id="cd00093">
    <property type="entry name" value="HTH_XRE"/>
    <property type="match status" value="1"/>
</dbReference>
<dbReference type="InterPro" id="IPR011051">
    <property type="entry name" value="RmlC_Cupin_sf"/>
</dbReference>
<dbReference type="GO" id="GO:0005829">
    <property type="term" value="C:cytosol"/>
    <property type="evidence" value="ECO:0007669"/>
    <property type="project" value="TreeGrafter"/>
</dbReference>
<feature type="domain" description="HTH cro/C1-type" evidence="2">
    <location>
        <begin position="13"/>
        <end position="67"/>
    </location>
</feature>
<organism evidence="3 4">
    <name type="scientific">Runella rosea</name>
    <dbReference type="NCBI Taxonomy" id="2259595"/>
    <lineage>
        <taxon>Bacteria</taxon>
        <taxon>Pseudomonadati</taxon>
        <taxon>Bacteroidota</taxon>
        <taxon>Cytophagia</taxon>
        <taxon>Cytophagales</taxon>
        <taxon>Spirosomataceae</taxon>
        <taxon>Runella</taxon>
    </lineage>
</organism>
<dbReference type="OrthoDB" id="9805356at2"/>
<sequence>MANEVIIQISSKLKDYRKSKGITIQQLADRAQVSKGLISQIENNRTIPSLLVLINLIRSLGVDLNDFFADVEQASESKVVVKRNEDYQKFEKEQSKGFVYKRVMTRTIQSLPTDIVLLELAPKATRSFMVKTNAFEYKYIISGYVEYTVGDQKYTLQAGDSIFFDANLPHKPTNIGDTTATMLVMYFFKE</sequence>
<dbReference type="GO" id="GO:0003677">
    <property type="term" value="F:DNA binding"/>
    <property type="evidence" value="ECO:0007669"/>
    <property type="project" value="UniProtKB-KW"/>
</dbReference>
<gene>
    <name evidence="3" type="ORF">DR864_12310</name>
</gene>
<dbReference type="PANTHER" id="PTHR46797:SF1">
    <property type="entry name" value="METHYLPHOSPHONATE SYNTHASE"/>
    <property type="match status" value="1"/>
</dbReference>
<dbReference type="InterPro" id="IPR014710">
    <property type="entry name" value="RmlC-like_jellyroll"/>
</dbReference>
<dbReference type="SMART" id="SM00530">
    <property type="entry name" value="HTH_XRE"/>
    <property type="match status" value="1"/>
</dbReference>